<dbReference type="Pfam" id="PF17963">
    <property type="entry name" value="Big_9"/>
    <property type="match status" value="1"/>
</dbReference>
<evidence type="ECO:0000313" key="2">
    <source>
        <dbReference type="Proteomes" id="UP001212042"/>
    </source>
</evidence>
<dbReference type="InterPro" id="IPR013783">
    <property type="entry name" value="Ig-like_fold"/>
</dbReference>
<accession>A0ABT4XMF1</accession>
<proteinExistence type="predicted"/>
<keyword evidence="2" id="KW-1185">Reference proteome</keyword>
<name>A0ABT4XMF1_9PSED</name>
<gene>
    <name evidence="1" type="ORF">PH586_23570</name>
</gene>
<comment type="caution">
    <text evidence="1">The sequence shown here is derived from an EMBL/GenBank/DDBJ whole genome shotgun (WGS) entry which is preliminary data.</text>
</comment>
<sequence length="68" mass="7177">TSFVSWASTAASYGTFSDTGNGTYSYLLDTDNPAVQGLDTGESLTETFTYTMQDADGDTDTATLTITI</sequence>
<dbReference type="NCBIfam" id="TIGR01965">
    <property type="entry name" value="VCBS_repeat"/>
    <property type="match status" value="1"/>
</dbReference>
<reference evidence="1 2" key="1">
    <citation type="submission" date="2023-01" db="EMBL/GenBank/DDBJ databases">
        <title>Pseudomonas SA3-5T sp. nov., isolated from tidal flat sediment.</title>
        <authorList>
            <person name="Kim H.S."/>
            <person name="Kim J.-S."/>
            <person name="Suh M.K."/>
            <person name="Eom M.K."/>
            <person name="Lee J.-S."/>
        </authorList>
    </citation>
    <scope>NUCLEOTIDE SEQUENCE [LARGE SCALE GENOMIC DNA]</scope>
    <source>
        <strain evidence="1 2">SA3-5</strain>
    </source>
</reference>
<dbReference type="InterPro" id="IPR010221">
    <property type="entry name" value="VCBS_dom"/>
</dbReference>
<organism evidence="1 2">
    <name type="scientific">Pseudomonas aestuarii</name>
    <dbReference type="NCBI Taxonomy" id="3018340"/>
    <lineage>
        <taxon>Bacteria</taxon>
        <taxon>Pseudomonadati</taxon>
        <taxon>Pseudomonadota</taxon>
        <taxon>Gammaproteobacteria</taxon>
        <taxon>Pseudomonadales</taxon>
        <taxon>Pseudomonadaceae</taxon>
        <taxon>Pseudomonas</taxon>
    </lineage>
</organism>
<dbReference type="Proteomes" id="UP001212042">
    <property type="component" value="Unassembled WGS sequence"/>
</dbReference>
<dbReference type="EMBL" id="JAQJZJ010000061">
    <property type="protein sequence ID" value="MDA7089357.1"/>
    <property type="molecule type" value="Genomic_DNA"/>
</dbReference>
<protein>
    <submittedName>
        <fullName evidence="1">VCBS domain-containing protein</fullName>
    </submittedName>
</protein>
<dbReference type="RefSeq" id="WP_271350230.1">
    <property type="nucleotide sequence ID" value="NZ_JAQJZJ010000061.1"/>
</dbReference>
<dbReference type="Gene3D" id="2.60.40.10">
    <property type="entry name" value="Immunoglobulins"/>
    <property type="match status" value="1"/>
</dbReference>
<feature type="non-terminal residue" evidence="1">
    <location>
        <position position="1"/>
    </location>
</feature>
<evidence type="ECO:0000313" key="1">
    <source>
        <dbReference type="EMBL" id="MDA7089357.1"/>
    </source>
</evidence>
<feature type="non-terminal residue" evidence="1">
    <location>
        <position position="68"/>
    </location>
</feature>